<evidence type="ECO:0000313" key="2">
    <source>
        <dbReference type="Proteomes" id="UP000276133"/>
    </source>
</evidence>
<keyword evidence="2" id="KW-1185">Reference proteome</keyword>
<comment type="caution">
    <text evidence="1">The sequence shown here is derived from an EMBL/GenBank/DDBJ whole genome shotgun (WGS) entry which is preliminary data.</text>
</comment>
<accession>A0A3M7PLB6</accession>
<proteinExistence type="predicted"/>
<protein>
    <submittedName>
        <fullName evidence="1">Uncharacterized protein</fullName>
    </submittedName>
</protein>
<gene>
    <name evidence="1" type="ORF">BpHYR1_034104</name>
</gene>
<organism evidence="1 2">
    <name type="scientific">Brachionus plicatilis</name>
    <name type="common">Marine rotifer</name>
    <name type="synonym">Brachionus muelleri</name>
    <dbReference type="NCBI Taxonomy" id="10195"/>
    <lineage>
        <taxon>Eukaryota</taxon>
        <taxon>Metazoa</taxon>
        <taxon>Spiralia</taxon>
        <taxon>Gnathifera</taxon>
        <taxon>Rotifera</taxon>
        <taxon>Eurotatoria</taxon>
        <taxon>Monogononta</taxon>
        <taxon>Pseudotrocha</taxon>
        <taxon>Ploima</taxon>
        <taxon>Brachionidae</taxon>
        <taxon>Brachionus</taxon>
    </lineage>
</organism>
<dbReference type="Proteomes" id="UP000276133">
    <property type="component" value="Unassembled WGS sequence"/>
</dbReference>
<dbReference type="EMBL" id="REGN01010216">
    <property type="protein sequence ID" value="RMZ99447.1"/>
    <property type="molecule type" value="Genomic_DNA"/>
</dbReference>
<dbReference type="AlphaFoldDB" id="A0A3M7PLB6"/>
<name>A0A3M7PLB6_BRAPC</name>
<reference evidence="1 2" key="1">
    <citation type="journal article" date="2018" name="Sci. Rep.">
        <title>Genomic signatures of local adaptation to the degree of environmental predictability in rotifers.</title>
        <authorList>
            <person name="Franch-Gras L."/>
            <person name="Hahn C."/>
            <person name="Garcia-Roger E.M."/>
            <person name="Carmona M.J."/>
            <person name="Serra M."/>
            <person name="Gomez A."/>
        </authorList>
    </citation>
    <scope>NUCLEOTIDE SEQUENCE [LARGE SCALE GENOMIC DNA]</scope>
    <source>
        <strain evidence="1">HYR1</strain>
    </source>
</reference>
<evidence type="ECO:0000313" key="1">
    <source>
        <dbReference type="EMBL" id="RMZ99447.1"/>
    </source>
</evidence>
<sequence>MKKIILSKKVWVSDLSLEKIIKTIVTERRKRRKNNFVKATSNYKKWAYFLTRIESYFKQKFK</sequence>